<keyword evidence="5 6" id="KW-0472">Membrane</keyword>
<dbReference type="PANTHER" id="PTHR30177:SF30">
    <property type="entry name" value="GLYCINE BETAINE UPTAKE SYSTEM PERMEASE PROTEIN YEHY"/>
    <property type="match status" value="1"/>
</dbReference>
<dbReference type="GO" id="GO:0031460">
    <property type="term" value="P:glycine betaine transport"/>
    <property type="evidence" value="ECO:0007669"/>
    <property type="project" value="TreeGrafter"/>
</dbReference>
<gene>
    <name evidence="8" type="ORF">F8B43_0238</name>
</gene>
<dbReference type="EMBL" id="WEKV01000002">
    <property type="protein sequence ID" value="KAB7787785.1"/>
    <property type="molecule type" value="Genomic_DNA"/>
</dbReference>
<evidence type="ECO:0000259" key="7">
    <source>
        <dbReference type="PROSITE" id="PS50928"/>
    </source>
</evidence>
<keyword evidence="3 6" id="KW-0812">Transmembrane</keyword>
<feature type="transmembrane region" description="Helical" evidence="6">
    <location>
        <begin position="243"/>
        <end position="263"/>
    </location>
</feature>
<evidence type="ECO:0000256" key="3">
    <source>
        <dbReference type="ARBA" id="ARBA00022692"/>
    </source>
</evidence>
<dbReference type="InterPro" id="IPR035906">
    <property type="entry name" value="MetI-like_sf"/>
</dbReference>
<feature type="transmembrane region" description="Helical" evidence="6">
    <location>
        <begin position="348"/>
        <end position="370"/>
    </location>
</feature>
<comment type="similarity">
    <text evidence="6">Belongs to the binding-protein-dependent transport system permease family.</text>
</comment>
<evidence type="ECO:0000256" key="2">
    <source>
        <dbReference type="ARBA" id="ARBA00022448"/>
    </source>
</evidence>
<comment type="subcellular location">
    <subcellularLocation>
        <location evidence="1 6">Cell membrane</location>
        <topology evidence="1 6">Multi-pass membrane protein</topology>
    </subcellularLocation>
</comment>
<evidence type="ECO:0000256" key="4">
    <source>
        <dbReference type="ARBA" id="ARBA00022989"/>
    </source>
</evidence>
<proteinExistence type="inferred from homology"/>
<protein>
    <submittedName>
        <fullName evidence="8">Osmoprotectant ABC transporter permease protein YehY</fullName>
    </submittedName>
</protein>
<dbReference type="RefSeq" id="WP_152275709.1">
    <property type="nucleotide sequence ID" value="NZ_WEKV01000002.1"/>
</dbReference>
<comment type="caution">
    <text evidence="8">The sequence shown here is derived from an EMBL/GenBank/DDBJ whole genome shotgun (WGS) entry which is preliminary data.</text>
</comment>
<keyword evidence="4 6" id="KW-1133">Transmembrane helix</keyword>
<dbReference type="GO" id="GO:0055085">
    <property type="term" value="P:transmembrane transport"/>
    <property type="evidence" value="ECO:0007669"/>
    <property type="project" value="InterPro"/>
</dbReference>
<reference evidence="8 9" key="1">
    <citation type="submission" date="2019-10" db="EMBL/GenBank/DDBJ databases">
        <title>Draft Genome Sequence of the Caffeine Degrading Methylotroph Methylorubrum populi PINKEL.</title>
        <authorList>
            <person name="Dawson S.C."/>
            <person name="Zhang X."/>
            <person name="Wright M.E."/>
            <person name="Sharma G."/>
            <person name="Langner J.T."/>
            <person name="Ditty J.L."/>
            <person name="Subuyuj G.A."/>
        </authorList>
    </citation>
    <scope>NUCLEOTIDE SEQUENCE [LARGE SCALE GENOMIC DNA]</scope>
    <source>
        <strain evidence="8 9">Pinkel</strain>
    </source>
</reference>
<dbReference type="SUPFAM" id="SSF161098">
    <property type="entry name" value="MetI-like"/>
    <property type="match status" value="1"/>
</dbReference>
<dbReference type="AlphaFoldDB" id="A0A833JCA0"/>
<dbReference type="PANTHER" id="PTHR30177">
    <property type="entry name" value="GLYCINE BETAINE/L-PROLINE TRANSPORT SYSTEM PERMEASE PROTEIN PROW"/>
    <property type="match status" value="1"/>
</dbReference>
<feature type="transmembrane region" description="Helical" evidence="6">
    <location>
        <begin position="106"/>
        <end position="125"/>
    </location>
</feature>
<sequence>MTARLLPGLAAAALLPALLAFLPVLHLAPNRLVTGAPVMASDALGAWLWPVVALAALGPALLVAGRGRASAALAGLACLAALALLLLGLGAGAADLIAGKPPATRARLASGAWIGLIMLAAVAALTAGRARLPGAGFTAAAAVAAVLMGLWGSGSLDALSLAVELRIRSDSLGAALRDHLALTFGALGLAACVNGGLALWRRGRGTVELVVSGVQVVPAVALLGSLVAAISALLAAAPALRGYGISALGSGPALLGIAAYLLLPLWRGQQAARRATGPDTLDAARALGLTAGQILTTIRLPLGAPLFVGGLRVAVVQALGLATLGALVGAGGLGTLVFDGMAQFAPDLILLGALPIIVLALAAEGALGSLEAALRRRWPR</sequence>
<evidence type="ECO:0000256" key="6">
    <source>
        <dbReference type="RuleBase" id="RU363032"/>
    </source>
</evidence>
<dbReference type="PROSITE" id="PS50928">
    <property type="entry name" value="ABC_TM1"/>
    <property type="match status" value="1"/>
</dbReference>
<dbReference type="Proteomes" id="UP000469949">
    <property type="component" value="Unassembled WGS sequence"/>
</dbReference>
<feature type="transmembrane region" description="Helical" evidence="6">
    <location>
        <begin position="306"/>
        <end position="328"/>
    </location>
</feature>
<evidence type="ECO:0000256" key="5">
    <source>
        <dbReference type="ARBA" id="ARBA00023136"/>
    </source>
</evidence>
<feature type="transmembrane region" description="Helical" evidence="6">
    <location>
        <begin position="180"/>
        <end position="200"/>
    </location>
</feature>
<keyword evidence="2 6" id="KW-0813">Transport</keyword>
<feature type="transmembrane region" description="Helical" evidence="6">
    <location>
        <begin position="212"/>
        <end position="237"/>
    </location>
</feature>
<name>A0A833JCA0_9HYPH</name>
<evidence type="ECO:0000313" key="8">
    <source>
        <dbReference type="EMBL" id="KAB7787785.1"/>
    </source>
</evidence>
<feature type="transmembrane region" description="Helical" evidence="6">
    <location>
        <begin position="71"/>
        <end position="94"/>
    </location>
</feature>
<evidence type="ECO:0000256" key="1">
    <source>
        <dbReference type="ARBA" id="ARBA00004651"/>
    </source>
</evidence>
<dbReference type="Gene3D" id="1.10.3720.10">
    <property type="entry name" value="MetI-like"/>
    <property type="match status" value="1"/>
</dbReference>
<dbReference type="Pfam" id="PF00528">
    <property type="entry name" value="BPD_transp_1"/>
    <property type="match status" value="1"/>
</dbReference>
<feature type="domain" description="ABC transmembrane type-1" evidence="7">
    <location>
        <begin position="176"/>
        <end position="367"/>
    </location>
</feature>
<evidence type="ECO:0000313" key="9">
    <source>
        <dbReference type="Proteomes" id="UP000469949"/>
    </source>
</evidence>
<accession>A0A833JCA0</accession>
<dbReference type="InterPro" id="IPR000515">
    <property type="entry name" value="MetI-like"/>
</dbReference>
<feature type="transmembrane region" description="Helical" evidence="6">
    <location>
        <begin position="132"/>
        <end position="151"/>
    </location>
</feature>
<feature type="transmembrane region" description="Helical" evidence="6">
    <location>
        <begin position="44"/>
        <end position="64"/>
    </location>
</feature>
<organism evidence="8 9">
    <name type="scientific">Methylorubrum populi</name>
    <dbReference type="NCBI Taxonomy" id="223967"/>
    <lineage>
        <taxon>Bacteria</taxon>
        <taxon>Pseudomonadati</taxon>
        <taxon>Pseudomonadota</taxon>
        <taxon>Alphaproteobacteria</taxon>
        <taxon>Hyphomicrobiales</taxon>
        <taxon>Methylobacteriaceae</taxon>
        <taxon>Methylorubrum</taxon>
    </lineage>
</organism>
<dbReference type="GO" id="GO:0005886">
    <property type="term" value="C:plasma membrane"/>
    <property type="evidence" value="ECO:0007669"/>
    <property type="project" value="UniProtKB-SubCell"/>
</dbReference>
<dbReference type="InterPro" id="IPR051204">
    <property type="entry name" value="ABC_transp_perm/SBD"/>
</dbReference>